<organism evidence="1 2">
    <name type="scientific">Actinokineospora soli</name>
    <dbReference type="NCBI Taxonomy" id="1048753"/>
    <lineage>
        <taxon>Bacteria</taxon>
        <taxon>Bacillati</taxon>
        <taxon>Actinomycetota</taxon>
        <taxon>Actinomycetes</taxon>
        <taxon>Pseudonocardiales</taxon>
        <taxon>Pseudonocardiaceae</taxon>
        <taxon>Actinokineospora</taxon>
    </lineage>
</organism>
<protein>
    <submittedName>
        <fullName evidence="1">Uncharacterized protein</fullName>
    </submittedName>
</protein>
<keyword evidence="2" id="KW-1185">Reference proteome</keyword>
<dbReference type="EMBL" id="JBHTEY010000004">
    <property type="protein sequence ID" value="MFC7616542.1"/>
    <property type="molecule type" value="Genomic_DNA"/>
</dbReference>
<evidence type="ECO:0000313" key="2">
    <source>
        <dbReference type="Proteomes" id="UP001596512"/>
    </source>
</evidence>
<name>A0ABW2TRV6_9PSEU</name>
<dbReference type="Proteomes" id="UP001596512">
    <property type="component" value="Unassembled WGS sequence"/>
</dbReference>
<evidence type="ECO:0000313" key="1">
    <source>
        <dbReference type="EMBL" id="MFC7616542.1"/>
    </source>
</evidence>
<sequence>MHSALCDTDRTLTTLRDHGLKAAVVARARDPFGPVMHSRAHSMVAAGLLAPDDIDEELVVIRADLLVG</sequence>
<proteinExistence type="predicted"/>
<gene>
    <name evidence="1" type="ORF">ACFQV2_26800</name>
</gene>
<reference evidence="2" key="1">
    <citation type="journal article" date="2019" name="Int. J. Syst. Evol. Microbiol.">
        <title>The Global Catalogue of Microorganisms (GCM) 10K type strain sequencing project: providing services to taxonomists for standard genome sequencing and annotation.</title>
        <authorList>
            <consortium name="The Broad Institute Genomics Platform"/>
            <consortium name="The Broad Institute Genome Sequencing Center for Infectious Disease"/>
            <person name="Wu L."/>
            <person name="Ma J."/>
        </authorList>
    </citation>
    <scope>NUCLEOTIDE SEQUENCE [LARGE SCALE GENOMIC DNA]</scope>
    <source>
        <strain evidence="2">JCM 17695</strain>
    </source>
</reference>
<comment type="caution">
    <text evidence="1">The sequence shown here is derived from an EMBL/GenBank/DDBJ whole genome shotgun (WGS) entry which is preliminary data.</text>
</comment>
<accession>A0ABW2TRV6</accession>